<accession>A0A9X2F6M4</accession>
<feature type="compositionally biased region" description="Basic and acidic residues" evidence="1">
    <location>
        <begin position="86"/>
        <end position="95"/>
    </location>
</feature>
<dbReference type="InterPro" id="IPR041916">
    <property type="entry name" value="Anti_sigma_zinc_sf"/>
</dbReference>
<gene>
    <name evidence="3" type="ORF">NG895_01740</name>
</gene>
<dbReference type="Pfam" id="PF13490">
    <property type="entry name" value="zf-HC2"/>
    <property type="match status" value="1"/>
</dbReference>
<protein>
    <submittedName>
        <fullName evidence="3">Zf-HC2 domain-containing protein</fullName>
    </submittedName>
</protein>
<dbReference type="InterPro" id="IPR027383">
    <property type="entry name" value="Znf_put"/>
</dbReference>
<dbReference type="AlphaFoldDB" id="A0A9X2F6M4"/>
<sequence length="95" mass="10580">MSLSKILLILNCSCEQSSRLVSESLDRELTASERWAVRMHHLVCGPCRKVAKQLRRIRAALSALPQDVRTAMSQDAASLSPSAKQRIADSMRDTQ</sequence>
<keyword evidence="4" id="KW-1185">Reference proteome</keyword>
<comment type="caution">
    <text evidence="3">The sequence shown here is derived from an EMBL/GenBank/DDBJ whole genome shotgun (WGS) entry which is preliminary data.</text>
</comment>
<evidence type="ECO:0000313" key="3">
    <source>
        <dbReference type="EMBL" id="MCO6042618.1"/>
    </source>
</evidence>
<proteinExistence type="predicted"/>
<evidence type="ECO:0000259" key="2">
    <source>
        <dbReference type="Pfam" id="PF13490"/>
    </source>
</evidence>
<reference evidence="3" key="1">
    <citation type="submission" date="2022-06" db="EMBL/GenBank/DDBJ databases">
        <title>Aeoliella straminimaris, a novel planctomycete from sediments.</title>
        <authorList>
            <person name="Vitorino I.R."/>
            <person name="Lage O.M."/>
        </authorList>
    </citation>
    <scope>NUCLEOTIDE SEQUENCE</scope>
    <source>
        <strain evidence="3">ICT_H6.2</strain>
    </source>
</reference>
<evidence type="ECO:0000256" key="1">
    <source>
        <dbReference type="SAM" id="MobiDB-lite"/>
    </source>
</evidence>
<feature type="domain" description="Putative zinc-finger" evidence="2">
    <location>
        <begin position="14"/>
        <end position="48"/>
    </location>
</feature>
<dbReference type="Proteomes" id="UP001155241">
    <property type="component" value="Unassembled WGS sequence"/>
</dbReference>
<dbReference type="EMBL" id="JAMXLR010000006">
    <property type="protein sequence ID" value="MCO6042618.1"/>
    <property type="molecule type" value="Genomic_DNA"/>
</dbReference>
<feature type="region of interest" description="Disordered" evidence="1">
    <location>
        <begin position="72"/>
        <end position="95"/>
    </location>
</feature>
<feature type="compositionally biased region" description="Polar residues" evidence="1">
    <location>
        <begin position="72"/>
        <end position="83"/>
    </location>
</feature>
<organism evidence="3 4">
    <name type="scientific">Aeoliella straminimaris</name>
    <dbReference type="NCBI Taxonomy" id="2954799"/>
    <lineage>
        <taxon>Bacteria</taxon>
        <taxon>Pseudomonadati</taxon>
        <taxon>Planctomycetota</taxon>
        <taxon>Planctomycetia</taxon>
        <taxon>Pirellulales</taxon>
        <taxon>Lacipirellulaceae</taxon>
        <taxon>Aeoliella</taxon>
    </lineage>
</organism>
<evidence type="ECO:0000313" key="4">
    <source>
        <dbReference type="Proteomes" id="UP001155241"/>
    </source>
</evidence>
<dbReference type="Gene3D" id="1.10.10.1320">
    <property type="entry name" value="Anti-sigma factor, zinc-finger domain"/>
    <property type="match status" value="1"/>
</dbReference>
<name>A0A9X2F6M4_9BACT</name>
<dbReference type="RefSeq" id="WP_252850716.1">
    <property type="nucleotide sequence ID" value="NZ_JAMXLR010000006.1"/>
</dbReference>